<dbReference type="InterPro" id="IPR000719">
    <property type="entry name" value="Prot_kinase_dom"/>
</dbReference>
<dbReference type="EMBL" id="JABAYA010000016">
    <property type="protein sequence ID" value="KAF7730391.1"/>
    <property type="molecule type" value="Genomic_DNA"/>
</dbReference>
<feature type="domain" description="Protein kinase" evidence="8">
    <location>
        <begin position="77"/>
        <end position="390"/>
    </location>
</feature>
<dbReference type="GO" id="GO:0045719">
    <property type="term" value="P:negative regulation of glycogen biosynthetic process"/>
    <property type="evidence" value="ECO:0007669"/>
    <property type="project" value="TreeGrafter"/>
</dbReference>
<dbReference type="Gene3D" id="3.30.200.20">
    <property type="entry name" value="Phosphorylase Kinase, domain 1"/>
    <property type="match status" value="1"/>
</dbReference>
<protein>
    <recommendedName>
        <fullName evidence="8">Protein kinase domain-containing protein</fullName>
    </recommendedName>
</protein>
<dbReference type="GO" id="GO:0005829">
    <property type="term" value="C:cytosol"/>
    <property type="evidence" value="ECO:0007669"/>
    <property type="project" value="TreeGrafter"/>
</dbReference>
<keyword evidence="6" id="KW-0808">Transferase</keyword>
<keyword evidence="10" id="KW-1185">Reference proteome</keyword>
<dbReference type="PROSITE" id="PS00108">
    <property type="entry name" value="PROTEIN_KINASE_ST"/>
    <property type="match status" value="1"/>
</dbReference>
<organism evidence="9 10">
    <name type="scientific">Apophysomyces ossiformis</name>
    <dbReference type="NCBI Taxonomy" id="679940"/>
    <lineage>
        <taxon>Eukaryota</taxon>
        <taxon>Fungi</taxon>
        <taxon>Fungi incertae sedis</taxon>
        <taxon>Mucoromycota</taxon>
        <taxon>Mucoromycotina</taxon>
        <taxon>Mucoromycetes</taxon>
        <taxon>Mucorales</taxon>
        <taxon>Mucorineae</taxon>
        <taxon>Mucoraceae</taxon>
        <taxon>Apophysomyces</taxon>
    </lineage>
</organism>
<dbReference type="Gene3D" id="1.10.510.10">
    <property type="entry name" value="Transferase(Phosphotransferase) domain 1"/>
    <property type="match status" value="1"/>
</dbReference>
<dbReference type="InterPro" id="IPR017441">
    <property type="entry name" value="Protein_kinase_ATP_BS"/>
</dbReference>
<dbReference type="InterPro" id="IPR011009">
    <property type="entry name" value="Kinase-like_dom_sf"/>
</dbReference>
<dbReference type="AlphaFoldDB" id="A0A8H7BTY7"/>
<dbReference type="GO" id="GO:0004674">
    <property type="term" value="F:protein serine/threonine kinase activity"/>
    <property type="evidence" value="ECO:0007669"/>
    <property type="project" value="UniProtKB-KW"/>
</dbReference>
<dbReference type="Proteomes" id="UP000605846">
    <property type="component" value="Unassembled WGS sequence"/>
</dbReference>
<dbReference type="GO" id="GO:0035556">
    <property type="term" value="P:intracellular signal transduction"/>
    <property type="evidence" value="ECO:0007669"/>
    <property type="project" value="TreeGrafter"/>
</dbReference>
<evidence type="ECO:0000256" key="7">
    <source>
        <dbReference type="SAM" id="MobiDB-lite"/>
    </source>
</evidence>
<name>A0A8H7BTY7_9FUNG</name>
<dbReference type="PROSITE" id="PS50011">
    <property type="entry name" value="PROTEIN_KINASE_DOM"/>
    <property type="match status" value="1"/>
</dbReference>
<gene>
    <name evidence="9" type="ORF">EC973_002197</name>
</gene>
<dbReference type="SMART" id="SM00220">
    <property type="entry name" value="S_TKc"/>
    <property type="match status" value="1"/>
</dbReference>
<evidence type="ECO:0000256" key="5">
    <source>
        <dbReference type="PROSITE-ProRule" id="PRU10141"/>
    </source>
</evidence>
<evidence type="ECO:0000256" key="6">
    <source>
        <dbReference type="RuleBase" id="RU000304"/>
    </source>
</evidence>
<comment type="caution">
    <text evidence="9">The sequence shown here is derived from an EMBL/GenBank/DDBJ whole genome shotgun (WGS) entry which is preliminary data.</text>
</comment>
<dbReference type="InterPro" id="IPR008271">
    <property type="entry name" value="Ser/Thr_kinase_AS"/>
</dbReference>
<dbReference type="PANTHER" id="PTHR24346:SF72">
    <property type="entry name" value="CAMK PROTEIN KINASE"/>
    <property type="match status" value="1"/>
</dbReference>
<evidence type="ECO:0000313" key="9">
    <source>
        <dbReference type="EMBL" id="KAF7730391.1"/>
    </source>
</evidence>
<feature type="active site" description="Proton acceptor" evidence="3">
    <location>
        <position position="260"/>
    </location>
</feature>
<evidence type="ECO:0000256" key="1">
    <source>
        <dbReference type="ARBA" id="ARBA00022741"/>
    </source>
</evidence>
<evidence type="ECO:0000313" key="10">
    <source>
        <dbReference type="Proteomes" id="UP000605846"/>
    </source>
</evidence>
<accession>A0A8H7BTY7</accession>
<evidence type="ECO:0000256" key="2">
    <source>
        <dbReference type="ARBA" id="ARBA00022840"/>
    </source>
</evidence>
<dbReference type="GO" id="GO:0005634">
    <property type="term" value="C:nucleus"/>
    <property type="evidence" value="ECO:0007669"/>
    <property type="project" value="TreeGrafter"/>
</dbReference>
<dbReference type="Pfam" id="PF00069">
    <property type="entry name" value="Pkinase"/>
    <property type="match status" value="2"/>
</dbReference>
<feature type="binding site" evidence="5">
    <location>
        <position position="106"/>
    </location>
    <ligand>
        <name>ATP</name>
        <dbReference type="ChEBI" id="CHEBI:30616"/>
    </ligand>
</feature>
<feature type="binding site" evidence="4">
    <location>
        <position position="221"/>
    </location>
    <ligand>
        <name>ATP</name>
        <dbReference type="ChEBI" id="CHEBI:30616"/>
    </ligand>
</feature>
<keyword evidence="6" id="KW-0723">Serine/threonine-protein kinase</keyword>
<dbReference type="PROSITE" id="PS00107">
    <property type="entry name" value="PROTEIN_KINASE_ATP"/>
    <property type="match status" value="1"/>
</dbReference>
<comment type="similarity">
    <text evidence="6">Belongs to the protein kinase superfamily.</text>
</comment>
<sequence length="393" mass="45148">MSTTTTPLVHLYGPRSVPKPALAPINVQQQPLSQKQFCSQSILPPSPPATPQPKCESTVSARSLKNHRLHPDFLAKYSFGEELGSGGFGFVVSAYERRTNIERAVKFIFRHLIPPYSYMTDPELGKIPMEIYVLKNVQHPNIVRYIDSYQDETFFYLVMELHGTQWEPATVEVTHNNTQAATHSPALSQTSEDSFTSSVDTRLEEEYPSPSRMFVRRTSCDLFECIERHHNFEEPLARVIFRQIAECVAHLDRMGICHRDIKDENIVIDSQYKVKLIDFGSAVTLPRHYGRNETCLFGKFYGTISFASPEILMCHMYRAEPAEIWSLGVLLYTILFGEVPFHDPHMAMTGRFVQPKIRVSPECMHLVSYMLERSPEKRPTIYQVLAHPWLRNH</sequence>
<evidence type="ECO:0000256" key="4">
    <source>
        <dbReference type="PIRSR" id="PIRSR037993-2"/>
    </source>
</evidence>
<keyword evidence="6" id="KW-0418">Kinase</keyword>
<reference evidence="9" key="1">
    <citation type="submission" date="2020-01" db="EMBL/GenBank/DDBJ databases">
        <title>Genome Sequencing of Three Apophysomyces-Like Fungal Strains Confirms a Novel Fungal Genus in the Mucoromycota with divergent Burkholderia-like Endosymbiotic Bacteria.</title>
        <authorList>
            <person name="Stajich J.E."/>
            <person name="Macias A.M."/>
            <person name="Carter-House D."/>
            <person name="Lovett B."/>
            <person name="Kasson L.R."/>
            <person name="Berry K."/>
            <person name="Grigoriev I."/>
            <person name="Chang Y."/>
            <person name="Spatafora J."/>
            <person name="Kasson M.T."/>
        </authorList>
    </citation>
    <scope>NUCLEOTIDE SEQUENCE</scope>
    <source>
        <strain evidence="9">NRRL A-21654</strain>
    </source>
</reference>
<dbReference type="GO" id="GO:0005524">
    <property type="term" value="F:ATP binding"/>
    <property type="evidence" value="ECO:0007669"/>
    <property type="project" value="UniProtKB-UniRule"/>
</dbReference>
<dbReference type="SUPFAM" id="SSF56112">
    <property type="entry name" value="Protein kinase-like (PK-like)"/>
    <property type="match status" value="2"/>
</dbReference>
<dbReference type="InterPro" id="IPR017348">
    <property type="entry name" value="PIM1/2/3"/>
</dbReference>
<dbReference type="GO" id="GO:0043066">
    <property type="term" value="P:negative regulation of apoptotic process"/>
    <property type="evidence" value="ECO:0007669"/>
    <property type="project" value="InterPro"/>
</dbReference>
<keyword evidence="2 4" id="KW-0067">ATP-binding</keyword>
<evidence type="ECO:0000259" key="8">
    <source>
        <dbReference type="PROSITE" id="PS50011"/>
    </source>
</evidence>
<dbReference type="PIRSF" id="PIRSF037993">
    <property type="entry name" value="STPK_Pim-1"/>
    <property type="match status" value="1"/>
</dbReference>
<evidence type="ECO:0000256" key="3">
    <source>
        <dbReference type="PIRSR" id="PIRSR037993-1"/>
    </source>
</evidence>
<proteinExistence type="inferred from homology"/>
<dbReference type="OrthoDB" id="10252171at2759"/>
<dbReference type="PANTHER" id="PTHR24346">
    <property type="entry name" value="MAP/MICROTUBULE AFFINITY-REGULATING KINASE"/>
    <property type="match status" value="1"/>
</dbReference>
<feature type="region of interest" description="Disordered" evidence="7">
    <location>
        <begin position="37"/>
        <end position="56"/>
    </location>
</feature>
<keyword evidence="1 5" id="KW-0547">Nucleotide-binding</keyword>